<accession>A0A402A7J5</accession>
<dbReference type="SUPFAM" id="SSF52540">
    <property type="entry name" value="P-loop containing nucleoside triphosphate hydrolases"/>
    <property type="match status" value="1"/>
</dbReference>
<dbReference type="PANTHER" id="PTHR42957:SF1">
    <property type="entry name" value="HELICASE MJ1565-RELATED"/>
    <property type="match status" value="1"/>
</dbReference>
<proteinExistence type="predicted"/>
<dbReference type="InterPro" id="IPR027417">
    <property type="entry name" value="P-loop_NTPase"/>
</dbReference>
<dbReference type="PANTHER" id="PTHR42957">
    <property type="entry name" value="HELICASE MJ1565-RELATED"/>
    <property type="match status" value="1"/>
</dbReference>
<dbReference type="RefSeq" id="WP_126582598.1">
    <property type="nucleotide sequence ID" value="NZ_BIFR01000002.1"/>
</dbReference>
<dbReference type="EMBL" id="BIFR01000002">
    <property type="protein sequence ID" value="GCE15088.1"/>
    <property type="molecule type" value="Genomic_DNA"/>
</dbReference>
<dbReference type="Gene3D" id="3.40.50.300">
    <property type="entry name" value="P-loop containing nucleotide triphosphate hydrolases"/>
    <property type="match status" value="2"/>
</dbReference>
<reference evidence="3" key="1">
    <citation type="submission" date="2018-12" db="EMBL/GenBank/DDBJ databases">
        <title>Tengunoibacter tsumagoiensis gen. nov., sp. nov., Dictyobacter kobayashii sp. nov., D. alpinus sp. nov., and D. joshuensis sp. nov. and description of Dictyobacteraceae fam. nov. within the order Ktedonobacterales isolated from Tengu-no-mugimeshi.</title>
        <authorList>
            <person name="Wang C.M."/>
            <person name="Zheng Y."/>
            <person name="Sakai Y."/>
            <person name="Toyoda A."/>
            <person name="Minakuchi Y."/>
            <person name="Abe K."/>
            <person name="Yokota A."/>
            <person name="Yabe S."/>
        </authorList>
    </citation>
    <scope>NUCLEOTIDE SEQUENCE [LARGE SCALE GENOMIC DNA]</scope>
    <source>
        <strain evidence="3">Uno3</strain>
    </source>
</reference>
<feature type="domain" description="Helicase HerA central" evidence="1">
    <location>
        <begin position="171"/>
        <end position="359"/>
    </location>
</feature>
<dbReference type="OrthoDB" id="9806951at2"/>
<sequence length="577" mass="65663">MNTNEQAMQSDIYTLFPDRVILPRKQINFVVGTKMENDQKLYLIELDPTFETRVGELLEALDSRTGRQYLFMVTDIDFAYAHREEHADMLDTLRRRPDKDMDEVTFSMLCKNLAICLFKGEIENKNTVDHGYRPNKYTTTAQKAGDEIERLLVTNWRAGTPLGCLRMGMASRKDMIIHFSTTQLVGQRFLVVGQTGKGKSTAVRHLLKGHMNTMNSNLEKRKVGFLVDDFKMEYPFDIQNQHGEIVPGLVTSLGQLAKQKLVVLTCTPHLYQKQKVYLRDILKLEIPLASLPLSVFCDISNLSEPQKNVVRLVDDSHRTSSESFFKDILAVDEYGMPDTLVWGKKYGKTFYSKEGKKKAISGNDIDAESDIETGLRDRLEYVRRATQRLLKMPFMTEKTSWQCFSKLKEYLSEGCVVIVDKSHLTDYQREMLSILLFTHLFQYNQDKANNQIATESSMLPVIFAIEEAQYLLSKERVADPDSIFAKIAFTGRSYQIGLLAVTQRPQAIQKDLLGQFDGFLVLPLEHANDFHHLAEACPSLSGYRNDLASAPIGGGVLAYGTPKRVVSLQIPNYTKDQ</sequence>
<keyword evidence="3" id="KW-1185">Reference proteome</keyword>
<dbReference type="AlphaFoldDB" id="A0A402A7J5"/>
<dbReference type="Pfam" id="PF01935">
    <property type="entry name" value="DUF87"/>
    <property type="match status" value="1"/>
</dbReference>
<comment type="caution">
    <text evidence="2">The sequence shown here is derived from an EMBL/GenBank/DDBJ whole genome shotgun (WGS) entry which is preliminary data.</text>
</comment>
<evidence type="ECO:0000313" key="2">
    <source>
        <dbReference type="EMBL" id="GCE15088.1"/>
    </source>
</evidence>
<organism evidence="2 3">
    <name type="scientific">Tengunoibacter tsumagoiensis</name>
    <dbReference type="NCBI Taxonomy" id="2014871"/>
    <lineage>
        <taxon>Bacteria</taxon>
        <taxon>Bacillati</taxon>
        <taxon>Chloroflexota</taxon>
        <taxon>Ktedonobacteria</taxon>
        <taxon>Ktedonobacterales</taxon>
        <taxon>Dictyobacteraceae</taxon>
        <taxon>Tengunoibacter</taxon>
    </lineage>
</organism>
<dbReference type="InterPro" id="IPR002789">
    <property type="entry name" value="HerA_central"/>
</dbReference>
<dbReference type="InterPro" id="IPR008571">
    <property type="entry name" value="HerA-like"/>
</dbReference>
<name>A0A402A7J5_9CHLR</name>
<dbReference type="Proteomes" id="UP000287352">
    <property type="component" value="Unassembled WGS sequence"/>
</dbReference>
<evidence type="ECO:0000313" key="3">
    <source>
        <dbReference type="Proteomes" id="UP000287352"/>
    </source>
</evidence>
<protein>
    <recommendedName>
        <fullName evidence="1">Helicase HerA central domain-containing protein</fullName>
    </recommendedName>
</protein>
<gene>
    <name evidence="2" type="ORF">KTT_49470</name>
</gene>
<evidence type="ECO:0000259" key="1">
    <source>
        <dbReference type="Pfam" id="PF01935"/>
    </source>
</evidence>